<dbReference type="EMBL" id="BAAAND010000008">
    <property type="protein sequence ID" value="GAA1596401.1"/>
    <property type="molecule type" value="Genomic_DNA"/>
</dbReference>
<dbReference type="InterPro" id="IPR012334">
    <property type="entry name" value="Pectin_lyas_fold"/>
</dbReference>
<feature type="chain" id="PRO_5045476819" evidence="2">
    <location>
        <begin position="26"/>
        <end position="509"/>
    </location>
</feature>
<accession>A0ABN2E4R2</accession>
<feature type="compositionally biased region" description="Basic and acidic residues" evidence="1">
    <location>
        <begin position="468"/>
        <end position="480"/>
    </location>
</feature>
<sequence length="509" mass="53107">MDRRIFLTTAAAGLTAAAGTLPAMAGTTGRLPAAAAPPSAADGVGGAGAGEAGAGGAGAGVGPWGGFVRSVEELRAAIAAAAPGAVVTVADGTYDVTEPIAITGKRGTCDEPIVIRAESVGGVVLQGPQTFVLSASSDVTLSGFAFRGQTATFDVPPDCKRIRLTRNDFQLADVEGLHWVMLRGDYTEFDHNEFHDKSKLGIFLGIEGAGTDQMAVGVHIHHNYFRDHSFPGDNGGEPIRLGVSPRALSTAAAVVELNLFERCNGDPEAVSVKSSGNTVRHNTFRDSMGGIVLRHGNGTRIEGNYLLSGQNGIRIYGNDHLIVNNYVEKIGNAGVVLGSGSVRDHYPGEPSKSRTGNDAPDRVRIALNTVLDCESGIVGESHRTLPPLDCAVTDNLLVADSGELVNMPFQDGITWSGNIHWGQGTDGNAPAAAFTRVDPRLATGTDGVRRLTSGSPAINAASRAYPDVPRDLDGDHRTGRTADVGADEYSPRRPAYRPLTPVDVGPHAR</sequence>
<proteinExistence type="predicted"/>
<comment type="caution">
    <text evidence="3">The sequence shown here is derived from an EMBL/GenBank/DDBJ whole genome shotgun (WGS) entry which is preliminary data.</text>
</comment>
<dbReference type="SUPFAM" id="SSF51126">
    <property type="entry name" value="Pectin lyase-like"/>
    <property type="match status" value="1"/>
</dbReference>
<keyword evidence="3" id="KW-0456">Lyase</keyword>
<dbReference type="InterPro" id="IPR006626">
    <property type="entry name" value="PbH1"/>
</dbReference>
<organism evidence="3 4">
    <name type="scientific">Kribbella karoonensis</name>
    <dbReference type="NCBI Taxonomy" id="324851"/>
    <lineage>
        <taxon>Bacteria</taxon>
        <taxon>Bacillati</taxon>
        <taxon>Actinomycetota</taxon>
        <taxon>Actinomycetes</taxon>
        <taxon>Propionibacteriales</taxon>
        <taxon>Kribbellaceae</taxon>
        <taxon>Kribbella</taxon>
    </lineage>
</organism>
<dbReference type="Proteomes" id="UP001500190">
    <property type="component" value="Unassembled WGS sequence"/>
</dbReference>
<protein>
    <submittedName>
        <fullName evidence="3">Polysaccharide lyase 6 family protein</fullName>
    </submittedName>
</protein>
<dbReference type="Pfam" id="PF14592">
    <property type="entry name" value="Chondroitinas_B"/>
    <property type="match status" value="1"/>
</dbReference>
<name>A0ABN2E4R2_9ACTN</name>
<gene>
    <name evidence="3" type="ORF">GCM10009742_49160</name>
</gene>
<dbReference type="InterPro" id="IPR039513">
    <property type="entry name" value="PL-6"/>
</dbReference>
<evidence type="ECO:0000256" key="1">
    <source>
        <dbReference type="SAM" id="MobiDB-lite"/>
    </source>
</evidence>
<evidence type="ECO:0000256" key="2">
    <source>
        <dbReference type="SAM" id="SignalP"/>
    </source>
</evidence>
<dbReference type="RefSeq" id="WP_344195261.1">
    <property type="nucleotide sequence ID" value="NZ_BAAAND010000008.1"/>
</dbReference>
<dbReference type="SMART" id="SM00710">
    <property type="entry name" value="PbH1"/>
    <property type="match status" value="4"/>
</dbReference>
<evidence type="ECO:0000313" key="4">
    <source>
        <dbReference type="Proteomes" id="UP001500190"/>
    </source>
</evidence>
<feature type="signal peptide" evidence="2">
    <location>
        <begin position="1"/>
        <end position="25"/>
    </location>
</feature>
<dbReference type="InterPro" id="IPR011050">
    <property type="entry name" value="Pectin_lyase_fold/virulence"/>
</dbReference>
<keyword evidence="2" id="KW-0732">Signal</keyword>
<dbReference type="CDD" id="cd14251">
    <property type="entry name" value="PL-6"/>
    <property type="match status" value="1"/>
</dbReference>
<dbReference type="Gene3D" id="2.160.20.10">
    <property type="entry name" value="Single-stranded right-handed beta-helix, Pectin lyase-like"/>
    <property type="match status" value="1"/>
</dbReference>
<keyword evidence="4" id="KW-1185">Reference proteome</keyword>
<reference evidence="3 4" key="1">
    <citation type="journal article" date="2019" name="Int. J. Syst. Evol. Microbiol.">
        <title>The Global Catalogue of Microorganisms (GCM) 10K type strain sequencing project: providing services to taxonomists for standard genome sequencing and annotation.</title>
        <authorList>
            <consortium name="The Broad Institute Genomics Platform"/>
            <consortium name="The Broad Institute Genome Sequencing Center for Infectious Disease"/>
            <person name="Wu L."/>
            <person name="Ma J."/>
        </authorList>
    </citation>
    <scope>NUCLEOTIDE SEQUENCE [LARGE SCALE GENOMIC DNA]</scope>
    <source>
        <strain evidence="3 4">JCM 14304</strain>
    </source>
</reference>
<feature type="region of interest" description="Disordered" evidence="1">
    <location>
        <begin position="464"/>
        <end position="509"/>
    </location>
</feature>
<dbReference type="GO" id="GO:0016829">
    <property type="term" value="F:lyase activity"/>
    <property type="evidence" value="ECO:0007669"/>
    <property type="project" value="UniProtKB-KW"/>
</dbReference>
<evidence type="ECO:0000313" key="3">
    <source>
        <dbReference type="EMBL" id="GAA1596401.1"/>
    </source>
</evidence>